<feature type="transmembrane region" description="Helical" evidence="1">
    <location>
        <begin position="115"/>
        <end position="135"/>
    </location>
</feature>
<keyword evidence="3" id="KW-1185">Reference proteome</keyword>
<evidence type="ECO:0000313" key="2">
    <source>
        <dbReference type="EMBL" id="RJG10523.1"/>
    </source>
</evidence>
<proteinExistence type="predicted"/>
<feature type="transmembrane region" description="Helical" evidence="1">
    <location>
        <begin position="61"/>
        <end position="80"/>
    </location>
</feature>
<feature type="transmembrane region" description="Helical" evidence="1">
    <location>
        <begin position="92"/>
        <end position="109"/>
    </location>
</feature>
<keyword evidence="1" id="KW-0812">Transmembrane</keyword>
<dbReference type="AlphaFoldDB" id="A0A418XDW2"/>
<dbReference type="Proteomes" id="UP000284021">
    <property type="component" value="Unassembled WGS sequence"/>
</dbReference>
<name>A0A418XDW2_9PSED</name>
<evidence type="ECO:0000256" key="1">
    <source>
        <dbReference type="SAM" id="Phobius"/>
    </source>
</evidence>
<dbReference type="OrthoDB" id="6894044at2"/>
<sequence length="151" mass="16718">MSKSAIFKRQPLKAGAISWQLAQTFWVGGLWLLHFVLLPALGEMGLAPLLIEEVAGTLGPLLVGLAAFCAFLQLLVLLQAERWSSLWRDMRGQLLVTILLMAASYFAVHEWMPEAVRWLLFNYLVLALCGLLLVLQPVPGGEGGRARQARH</sequence>
<feature type="transmembrane region" description="Helical" evidence="1">
    <location>
        <begin position="21"/>
        <end position="41"/>
    </location>
</feature>
<gene>
    <name evidence="2" type="ORF">D3879_21240</name>
</gene>
<accession>A0A418XDW2</accession>
<protein>
    <submittedName>
        <fullName evidence="2">DUF4149 domain-containing protein</fullName>
    </submittedName>
</protein>
<dbReference type="EMBL" id="QYUR01000006">
    <property type="protein sequence ID" value="RJG10523.1"/>
    <property type="molecule type" value="Genomic_DNA"/>
</dbReference>
<comment type="caution">
    <text evidence="2">The sequence shown here is derived from an EMBL/GenBank/DDBJ whole genome shotgun (WGS) entry which is preliminary data.</text>
</comment>
<evidence type="ECO:0000313" key="3">
    <source>
        <dbReference type="Proteomes" id="UP000284021"/>
    </source>
</evidence>
<keyword evidence="1" id="KW-0472">Membrane</keyword>
<keyword evidence="1" id="KW-1133">Transmembrane helix</keyword>
<reference evidence="2 3" key="1">
    <citation type="submission" date="2018-09" db="EMBL/GenBank/DDBJ databases">
        <authorList>
            <person name="Zhu H."/>
        </authorList>
    </citation>
    <scope>NUCLEOTIDE SEQUENCE [LARGE SCALE GENOMIC DNA]</scope>
    <source>
        <strain evidence="2 3">K1S02-6</strain>
    </source>
</reference>
<dbReference type="RefSeq" id="WP_119956202.1">
    <property type="nucleotide sequence ID" value="NZ_QYUR01000006.1"/>
</dbReference>
<organism evidence="2 3">
    <name type="scientific">Pseudomonas cavernicola</name>
    <dbReference type="NCBI Taxonomy" id="2320866"/>
    <lineage>
        <taxon>Bacteria</taxon>
        <taxon>Pseudomonadati</taxon>
        <taxon>Pseudomonadota</taxon>
        <taxon>Gammaproteobacteria</taxon>
        <taxon>Pseudomonadales</taxon>
        <taxon>Pseudomonadaceae</taxon>
        <taxon>Pseudomonas</taxon>
    </lineage>
</organism>